<accession>A0AAN7QMM8</accession>
<evidence type="ECO:0000256" key="1">
    <source>
        <dbReference type="SAM" id="MobiDB-lite"/>
    </source>
</evidence>
<feature type="compositionally biased region" description="Low complexity" evidence="1">
    <location>
        <begin position="62"/>
        <end position="71"/>
    </location>
</feature>
<comment type="caution">
    <text evidence="2">The sequence shown here is derived from an EMBL/GenBank/DDBJ whole genome shotgun (WGS) entry which is preliminary data.</text>
</comment>
<reference evidence="2 3" key="1">
    <citation type="journal article" date="2023" name="Hortic Res">
        <title>Pangenome of water caltrop reveals structural variations and asymmetric subgenome divergence after allopolyploidization.</title>
        <authorList>
            <person name="Zhang X."/>
            <person name="Chen Y."/>
            <person name="Wang L."/>
            <person name="Yuan Y."/>
            <person name="Fang M."/>
            <person name="Shi L."/>
            <person name="Lu R."/>
            <person name="Comes H.P."/>
            <person name="Ma Y."/>
            <person name="Chen Y."/>
            <person name="Huang G."/>
            <person name="Zhou Y."/>
            <person name="Zheng Z."/>
            <person name="Qiu Y."/>
        </authorList>
    </citation>
    <scope>NUCLEOTIDE SEQUENCE [LARGE SCALE GENOMIC DNA]</scope>
    <source>
        <strain evidence="2">F231</strain>
    </source>
</reference>
<keyword evidence="3" id="KW-1185">Reference proteome</keyword>
<evidence type="ECO:0000313" key="2">
    <source>
        <dbReference type="EMBL" id="KAK4772442.1"/>
    </source>
</evidence>
<sequence length="83" mass="9555">MKLRGQYLQRDKKIVPEARDLRRREERAGQRIFGVSVFFLPADFYHEFQAESRSSFMDPITDSDSSNTDSSQGESGFGYEDPA</sequence>
<gene>
    <name evidence="2" type="ORF">SAY86_014217</name>
</gene>
<dbReference type="AlphaFoldDB" id="A0AAN7QMM8"/>
<organism evidence="2 3">
    <name type="scientific">Trapa natans</name>
    <name type="common">Water chestnut</name>
    <dbReference type="NCBI Taxonomy" id="22666"/>
    <lineage>
        <taxon>Eukaryota</taxon>
        <taxon>Viridiplantae</taxon>
        <taxon>Streptophyta</taxon>
        <taxon>Embryophyta</taxon>
        <taxon>Tracheophyta</taxon>
        <taxon>Spermatophyta</taxon>
        <taxon>Magnoliopsida</taxon>
        <taxon>eudicotyledons</taxon>
        <taxon>Gunneridae</taxon>
        <taxon>Pentapetalae</taxon>
        <taxon>rosids</taxon>
        <taxon>malvids</taxon>
        <taxon>Myrtales</taxon>
        <taxon>Lythraceae</taxon>
        <taxon>Trapa</taxon>
    </lineage>
</organism>
<evidence type="ECO:0000313" key="3">
    <source>
        <dbReference type="Proteomes" id="UP001346149"/>
    </source>
</evidence>
<dbReference type="EMBL" id="JAXQNO010000020">
    <property type="protein sequence ID" value="KAK4772442.1"/>
    <property type="molecule type" value="Genomic_DNA"/>
</dbReference>
<feature type="region of interest" description="Disordered" evidence="1">
    <location>
        <begin position="56"/>
        <end position="83"/>
    </location>
</feature>
<protein>
    <submittedName>
        <fullName evidence="2">Uncharacterized protein</fullName>
    </submittedName>
</protein>
<dbReference type="Proteomes" id="UP001346149">
    <property type="component" value="Unassembled WGS sequence"/>
</dbReference>
<proteinExistence type="predicted"/>
<name>A0AAN7QMM8_TRANT</name>